<organism evidence="1 2">
    <name type="scientific">Oceanobacillus limi</name>
    <dbReference type="NCBI Taxonomy" id="930131"/>
    <lineage>
        <taxon>Bacteria</taxon>
        <taxon>Bacillati</taxon>
        <taxon>Bacillota</taxon>
        <taxon>Bacilli</taxon>
        <taxon>Bacillales</taxon>
        <taxon>Bacillaceae</taxon>
        <taxon>Oceanobacillus</taxon>
    </lineage>
</organism>
<evidence type="ECO:0000313" key="2">
    <source>
        <dbReference type="Proteomes" id="UP000198618"/>
    </source>
</evidence>
<keyword evidence="2" id="KW-1185">Reference proteome</keyword>
<dbReference type="EMBL" id="FOHE01000007">
    <property type="protein sequence ID" value="SET23391.1"/>
    <property type="molecule type" value="Genomic_DNA"/>
</dbReference>
<sequence length="33" mass="4055">MKHIYAFESKDDFDKYKDVIDRFSERLTNTNLN</sequence>
<accession>A0A1I0CUB0</accession>
<proteinExistence type="predicted"/>
<dbReference type="Proteomes" id="UP000198618">
    <property type="component" value="Unassembled WGS sequence"/>
</dbReference>
<dbReference type="AlphaFoldDB" id="A0A1I0CUB0"/>
<evidence type="ECO:0000313" key="1">
    <source>
        <dbReference type="EMBL" id="SET23391.1"/>
    </source>
</evidence>
<protein>
    <submittedName>
        <fullName evidence="1">Uncharacterized protein</fullName>
    </submittedName>
</protein>
<name>A0A1I0CUB0_9BACI</name>
<gene>
    <name evidence="1" type="ORF">SAMN05216389_10787</name>
</gene>
<reference evidence="1 2" key="1">
    <citation type="submission" date="2016-10" db="EMBL/GenBank/DDBJ databases">
        <authorList>
            <person name="de Groot N.N."/>
        </authorList>
    </citation>
    <scope>NUCLEOTIDE SEQUENCE [LARGE SCALE GENOMIC DNA]</scope>
    <source>
        <strain evidence="1 2">IBRC-M 10780</strain>
    </source>
</reference>